<dbReference type="Proteomes" id="UP000070544">
    <property type="component" value="Unassembled WGS sequence"/>
</dbReference>
<protein>
    <recommendedName>
        <fullName evidence="4">LRAT domain-containing protein</fullName>
    </recommendedName>
</protein>
<evidence type="ECO:0000256" key="1">
    <source>
        <dbReference type="SAM" id="MobiDB-lite"/>
    </source>
</evidence>
<organism evidence="2 3">
    <name type="scientific">Gonapodya prolifera (strain JEL478)</name>
    <name type="common">Monoblepharis prolifera</name>
    <dbReference type="NCBI Taxonomy" id="1344416"/>
    <lineage>
        <taxon>Eukaryota</taxon>
        <taxon>Fungi</taxon>
        <taxon>Fungi incertae sedis</taxon>
        <taxon>Chytridiomycota</taxon>
        <taxon>Chytridiomycota incertae sedis</taxon>
        <taxon>Monoblepharidomycetes</taxon>
        <taxon>Monoblepharidales</taxon>
        <taxon>Gonapodyaceae</taxon>
        <taxon>Gonapodya</taxon>
    </lineage>
</organism>
<reference evidence="2 3" key="1">
    <citation type="journal article" date="2015" name="Genome Biol. Evol.">
        <title>Phylogenomic analyses indicate that early fungi evolved digesting cell walls of algal ancestors of land plants.</title>
        <authorList>
            <person name="Chang Y."/>
            <person name="Wang S."/>
            <person name="Sekimoto S."/>
            <person name="Aerts A.L."/>
            <person name="Choi C."/>
            <person name="Clum A."/>
            <person name="LaButti K.M."/>
            <person name="Lindquist E.A."/>
            <person name="Yee Ngan C."/>
            <person name="Ohm R.A."/>
            <person name="Salamov A.A."/>
            <person name="Grigoriev I.V."/>
            <person name="Spatafora J.W."/>
            <person name="Berbee M.L."/>
        </authorList>
    </citation>
    <scope>NUCLEOTIDE SEQUENCE [LARGE SCALE GENOMIC DNA]</scope>
    <source>
        <strain evidence="2 3">JEL478</strain>
    </source>
</reference>
<accession>A0A139A8Y2</accession>
<feature type="region of interest" description="Disordered" evidence="1">
    <location>
        <begin position="1"/>
        <end position="50"/>
    </location>
</feature>
<dbReference type="OrthoDB" id="10507685at2759"/>
<evidence type="ECO:0000313" key="3">
    <source>
        <dbReference type="Proteomes" id="UP000070544"/>
    </source>
</evidence>
<feature type="compositionally biased region" description="Polar residues" evidence="1">
    <location>
        <begin position="10"/>
        <end position="20"/>
    </location>
</feature>
<gene>
    <name evidence="2" type="ORF">M427DRAFT_381335</name>
</gene>
<dbReference type="EMBL" id="KQ965780">
    <property type="protein sequence ID" value="KXS13250.1"/>
    <property type="molecule type" value="Genomic_DNA"/>
</dbReference>
<sequence length="188" mass="20381">MWSFRRKESAQGSTTAQAPVQSAPLVDNASGFPEGQTGSDIPPPYDKLPPSYEQIGGEATLRLTPGAHLKLHPPKGQPRHAIYCGGDHVVWYNIYKLGGTDSPIENCSLAQFMALGGRPEVVPDSSADSRYSGDQVVDRAMRAAEYGKQKNKRSVGGDVPDLARGIGPVEFVEWCFGRQPLISRGPFR</sequence>
<evidence type="ECO:0008006" key="4">
    <source>
        <dbReference type="Google" id="ProtNLM"/>
    </source>
</evidence>
<dbReference type="AlphaFoldDB" id="A0A139A8Y2"/>
<keyword evidence="3" id="KW-1185">Reference proteome</keyword>
<proteinExistence type="predicted"/>
<name>A0A139A8Y2_GONPJ</name>
<evidence type="ECO:0000313" key="2">
    <source>
        <dbReference type="EMBL" id="KXS13250.1"/>
    </source>
</evidence>